<reference evidence="2 3" key="1">
    <citation type="journal article" date="2010" name="Nature">
        <title>The genome of a songbird.</title>
        <authorList>
            <person name="Warren W.C."/>
            <person name="Clayton D.F."/>
            <person name="Ellegren H."/>
            <person name="Arnold A.P."/>
            <person name="Hillier L.W."/>
            <person name="Kunstner A."/>
            <person name="Searle S."/>
            <person name="White S."/>
            <person name="Vilella A.J."/>
            <person name="Fairley S."/>
            <person name="Heger A."/>
            <person name="Kong L."/>
            <person name="Ponting C.P."/>
            <person name="Jarvis E.D."/>
            <person name="Mello C.V."/>
            <person name="Minx P."/>
            <person name="Lovell P."/>
            <person name="Velho T.A."/>
            <person name="Ferris M."/>
            <person name="Balakrishnan C.N."/>
            <person name="Sinha S."/>
            <person name="Blatti C."/>
            <person name="London S.E."/>
            <person name="Li Y."/>
            <person name="Lin Y.C."/>
            <person name="George J."/>
            <person name="Sweedler J."/>
            <person name="Southey B."/>
            <person name="Gunaratne P."/>
            <person name="Watson M."/>
            <person name="Nam K."/>
            <person name="Backstrom N."/>
            <person name="Smeds L."/>
            <person name="Nabholz B."/>
            <person name="Itoh Y."/>
            <person name="Whitney O."/>
            <person name="Pfenning A.R."/>
            <person name="Howard J."/>
            <person name="Volker M."/>
            <person name="Skinner B.M."/>
            <person name="Griffin D.K."/>
            <person name="Ye L."/>
            <person name="McLaren W.M."/>
            <person name="Flicek P."/>
            <person name="Quesada V."/>
            <person name="Velasco G."/>
            <person name="Lopez-Otin C."/>
            <person name="Puente X.S."/>
            <person name="Olender T."/>
            <person name="Lancet D."/>
            <person name="Smit A.F."/>
            <person name="Hubley R."/>
            <person name="Konkel M.K."/>
            <person name="Walker J.A."/>
            <person name="Batzer M.A."/>
            <person name="Gu W."/>
            <person name="Pollock D.D."/>
            <person name="Chen L."/>
            <person name="Cheng Z."/>
            <person name="Eichler E.E."/>
            <person name="Stapley J."/>
            <person name="Slate J."/>
            <person name="Ekblom R."/>
            <person name="Birkhead T."/>
            <person name="Burke T."/>
            <person name="Burt D."/>
            <person name="Scharff C."/>
            <person name="Adam I."/>
            <person name="Richard H."/>
            <person name="Sultan M."/>
            <person name="Soldatov A."/>
            <person name="Lehrach H."/>
            <person name="Edwards S.V."/>
            <person name="Yang S.P."/>
            <person name="Li X."/>
            <person name="Graves T."/>
            <person name="Fulton L."/>
            <person name="Nelson J."/>
            <person name="Chinwalla A."/>
            <person name="Hou S."/>
            <person name="Mardis E.R."/>
            <person name="Wilson R.K."/>
        </authorList>
    </citation>
    <scope>NUCLEOTIDE SEQUENCE [LARGE SCALE GENOMIC DNA]</scope>
</reference>
<evidence type="ECO:0000313" key="3">
    <source>
        <dbReference type="Proteomes" id="UP000007754"/>
    </source>
</evidence>
<evidence type="ECO:0000256" key="1">
    <source>
        <dbReference type="SAM" id="MobiDB-lite"/>
    </source>
</evidence>
<reference evidence="2" key="2">
    <citation type="submission" date="2025-08" db="UniProtKB">
        <authorList>
            <consortium name="Ensembl"/>
        </authorList>
    </citation>
    <scope>IDENTIFICATION</scope>
</reference>
<keyword evidence="3" id="KW-1185">Reference proteome</keyword>
<sequence>MGAPELSLFLAQPMSSSSALLRFVPPYDSSEAGLTAAPCIHTMPRDHQVKKKGYRPDTPLSKSGNVTKVPLKRTTAL</sequence>
<dbReference type="InParanoid" id="A0A674H2D8"/>
<dbReference type="Ensembl" id="ENSTGUT00000028486.1">
    <property type="protein sequence ID" value="ENSTGUP00000028676.1"/>
    <property type="gene ID" value="ENSTGUG00000024357.1"/>
</dbReference>
<dbReference type="AlphaFoldDB" id="A0A674H2D8"/>
<accession>A0A674H2D8</accession>
<feature type="region of interest" description="Disordered" evidence="1">
    <location>
        <begin position="47"/>
        <end position="77"/>
    </location>
</feature>
<organism evidence="2 3">
    <name type="scientific">Taeniopygia guttata</name>
    <name type="common">Zebra finch</name>
    <name type="synonym">Poephila guttata</name>
    <dbReference type="NCBI Taxonomy" id="59729"/>
    <lineage>
        <taxon>Eukaryota</taxon>
        <taxon>Metazoa</taxon>
        <taxon>Chordata</taxon>
        <taxon>Craniata</taxon>
        <taxon>Vertebrata</taxon>
        <taxon>Euteleostomi</taxon>
        <taxon>Archelosauria</taxon>
        <taxon>Archosauria</taxon>
        <taxon>Dinosauria</taxon>
        <taxon>Saurischia</taxon>
        <taxon>Theropoda</taxon>
        <taxon>Coelurosauria</taxon>
        <taxon>Aves</taxon>
        <taxon>Neognathae</taxon>
        <taxon>Neoaves</taxon>
        <taxon>Telluraves</taxon>
        <taxon>Australaves</taxon>
        <taxon>Passeriformes</taxon>
        <taxon>Passeroidea</taxon>
        <taxon>Estrildidae</taxon>
        <taxon>Estrildinae</taxon>
        <taxon>Taeniopygia</taxon>
    </lineage>
</organism>
<reference evidence="2" key="3">
    <citation type="submission" date="2025-09" db="UniProtKB">
        <authorList>
            <consortium name="Ensembl"/>
        </authorList>
    </citation>
    <scope>IDENTIFICATION</scope>
</reference>
<name>A0A674H2D8_TAEGU</name>
<proteinExistence type="predicted"/>
<protein>
    <submittedName>
        <fullName evidence="2">Uncharacterized protein</fullName>
    </submittedName>
</protein>
<dbReference type="Proteomes" id="UP000007754">
    <property type="component" value="Chromosome 1"/>
</dbReference>
<evidence type="ECO:0000313" key="2">
    <source>
        <dbReference type="Ensembl" id="ENSTGUP00000028676.1"/>
    </source>
</evidence>